<dbReference type="Gene3D" id="1.20.58.2180">
    <property type="match status" value="1"/>
</dbReference>
<evidence type="ECO:0000259" key="1">
    <source>
        <dbReference type="PROSITE" id="PS50983"/>
    </source>
</evidence>
<proteinExistence type="predicted"/>
<evidence type="ECO:0000313" key="2">
    <source>
        <dbReference type="EMBL" id="KAA6344547.1"/>
    </source>
</evidence>
<dbReference type="PROSITE" id="PS50983">
    <property type="entry name" value="FE_B12_PBP"/>
    <property type="match status" value="1"/>
</dbReference>
<dbReference type="AlphaFoldDB" id="A0A5J4SEU1"/>
<dbReference type="PANTHER" id="PTHR30535:SF34">
    <property type="entry name" value="MOLYBDATE-BINDING PROTEIN MOLA"/>
    <property type="match status" value="1"/>
</dbReference>
<protein>
    <submittedName>
        <fullName evidence="2">Iron complex transport system substrate-binding protein</fullName>
    </submittedName>
</protein>
<feature type="domain" description="Fe/B12 periplasmic-binding" evidence="1">
    <location>
        <begin position="39"/>
        <end position="300"/>
    </location>
</feature>
<comment type="caution">
    <text evidence="2">The sequence shown here is derived from an EMBL/GenBank/DDBJ whole genome shotgun (WGS) entry which is preliminary data.</text>
</comment>
<dbReference type="SUPFAM" id="SSF53807">
    <property type="entry name" value="Helical backbone' metal receptor"/>
    <property type="match status" value="1"/>
</dbReference>
<sequence>MKLILCLFFLNILLQDGQAQTRKVNVDGVQVTVPATINRIADAWPAHNMIVYMLGQGDKIVATSISKRMCPWFYKINPSMEKAVTTFAASGDNSMEELIKAKPNIVFLTKMHANAEAISRMGFTVVELSFSDFPGLRKCVLTTAEVLGGEAKSKAEKYVTYLDSNIKKIQQVTANIPVSKKPKVLHITSLSPITVSGSNMMMDAWIKLCGGVNAAVGVENSKQVSSEQILLWNPDIIIYAGTSTDIKEQDVLSNPALKNTKAGKNKQIYINPKGLFFWDRYSAEEALQIQWAAQKFYPDKFKSFDVVEETIYFYKSFFDYSLTKEEAEMIIKGQSPN</sequence>
<dbReference type="PANTHER" id="PTHR30535">
    <property type="entry name" value="VITAMIN B12-BINDING PROTEIN"/>
    <property type="match status" value="1"/>
</dbReference>
<dbReference type="CDD" id="cd01142">
    <property type="entry name" value="TroA_e"/>
    <property type="match status" value="1"/>
</dbReference>
<dbReference type="InterPro" id="IPR002491">
    <property type="entry name" value="ABC_transptr_periplasmic_BD"/>
</dbReference>
<dbReference type="EMBL" id="SNRY01000212">
    <property type="protein sequence ID" value="KAA6344547.1"/>
    <property type="molecule type" value="Genomic_DNA"/>
</dbReference>
<name>A0A5J4SEU1_9ZZZZ</name>
<organism evidence="2">
    <name type="scientific">termite gut metagenome</name>
    <dbReference type="NCBI Taxonomy" id="433724"/>
    <lineage>
        <taxon>unclassified sequences</taxon>
        <taxon>metagenomes</taxon>
        <taxon>organismal metagenomes</taxon>
    </lineage>
</organism>
<dbReference type="Gene3D" id="3.40.50.1980">
    <property type="entry name" value="Nitrogenase molybdenum iron protein domain"/>
    <property type="match status" value="2"/>
</dbReference>
<accession>A0A5J4SEU1</accession>
<dbReference type="Pfam" id="PF01497">
    <property type="entry name" value="Peripla_BP_2"/>
    <property type="match status" value="1"/>
</dbReference>
<reference evidence="2" key="1">
    <citation type="submission" date="2019-03" db="EMBL/GenBank/DDBJ databases">
        <title>Single cell metagenomics reveals metabolic interactions within the superorganism composed of flagellate Streblomastix strix and complex community of Bacteroidetes bacteria on its surface.</title>
        <authorList>
            <person name="Treitli S.C."/>
            <person name="Kolisko M."/>
            <person name="Husnik F."/>
            <person name="Keeling P."/>
            <person name="Hampl V."/>
        </authorList>
    </citation>
    <scope>NUCLEOTIDE SEQUENCE</scope>
    <source>
        <strain evidence="2">STM</strain>
    </source>
</reference>
<gene>
    <name evidence="2" type="ORF">EZS27_007817</name>
</gene>
<dbReference type="InterPro" id="IPR050902">
    <property type="entry name" value="ABC_Transporter_SBP"/>
</dbReference>